<feature type="domain" description="Ubiquitin-like" evidence="10">
    <location>
        <begin position="156"/>
        <end position="231"/>
    </location>
</feature>
<feature type="domain" description="Ubiquitin-like" evidence="10">
    <location>
        <begin position="368"/>
        <end position="443"/>
    </location>
</feature>
<keyword evidence="6" id="KW-0677">Repeat</keyword>
<comment type="similarity">
    <text evidence="3">Belongs to the ubiquitin family.</text>
</comment>
<dbReference type="FunFam" id="3.10.20.90:FF:000469">
    <property type="entry name" value="Polyubiquitin-C"/>
    <property type="match status" value="1"/>
</dbReference>
<dbReference type="Gene3D" id="3.10.20.90">
    <property type="entry name" value="Phosphatidylinositol 3-kinase Catalytic Subunit, Chain A, domain 1"/>
    <property type="match status" value="9"/>
</dbReference>
<feature type="domain" description="Ubiquitin-like" evidence="10">
    <location>
        <begin position="520"/>
        <end position="595"/>
    </location>
</feature>
<dbReference type="PROSITE" id="PS00299">
    <property type="entry name" value="UBIQUITIN_1"/>
    <property type="match status" value="7"/>
</dbReference>
<evidence type="ECO:0000256" key="3">
    <source>
        <dbReference type="ARBA" id="ARBA00008430"/>
    </source>
</evidence>
<feature type="domain" description="Ubiquitin-like" evidence="10">
    <location>
        <begin position="444"/>
        <end position="519"/>
    </location>
</feature>
<proteinExistence type="inferred from homology"/>
<dbReference type="Pfam" id="PF00240">
    <property type="entry name" value="ubiquitin"/>
    <property type="match status" value="8"/>
</dbReference>
<evidence type="ECO:0000313" key="11">
    <source>
        <dbReference type="EMBL" id="RHN62384.1"/>
    </source>
</evidence>
<evidence type="ECO:0000256" key="7">
    <source>
        <dbReference type="ARBA" id="ARBA00022843"/>
    </source>
</evidence>
<feature type="domain" description="Ubiquitin-like" evidence="10">
    <location>
        <begin position="232"/>
        <end position="307"/>
    </location>
</feature>
<protein>
    <recommendedName>
        <fullName evidence="9">Polyubiquitin</fullName>
    </recommendedName>
</protein>
<keyword evidence="7" id="KW-0832">Ubl conjugation</keyword>
<reference evidence="11" key="1">
    <citation type="journal article" date="2018" name="Nat. Plants">
        <title>Whole-genome landscape of Medicago truncatula symbiotic genes.</title>
        <authorList>
            <person name="Pecrix Y."/>
            <person name="Gamas P."/>
            <person name="Carrere S."/>
        </authorList>
    </citation>
    <scope>NUCLEOTIDE SEQUENCE</scope>
    <source>
        <tissue evidence="11">Leaves</tissue>
    </source>
</reference>
<dbReference type="FunFam" id="3.10.20.90:FF:000016">
    <property type="entry name" value="Polyubiquitin 3"/>
    <property type="match status" value="6"/>
</dbReference>
<evidence type="ECO:0000259" key="10">
    <source>
        <dbReference type="PROSITE" id="PS50053"/>
    </source>
</evidence>
<dbReference type="PRINTS" id="PR00348">
    <property type="entry name" value="UBIQUITIN"/>
</dbReference>
<accession>A0A396IDR1</accession>
<feature type="domain" description="Ubiquitin-like" evidence="10">
    <location>
        <begin position="320"/>
        <end position="367"/>
    </location>
</feature>
<dbReference type="InterPro" id="IPR050158">
    <property type="entry name" value="Ubiquitin_ubiquitin-like"/>
</dbReference>
<gene>
    <name evidence="11" type="ORF">MtrunA17_Chr4g0046831</name>
</gene>
<keyword evidence="11" id="KW-0687">Ribonucleoprotein</keyword>
<evidence type="ECO:0000256" key="9">
    <source>
        <dbReference type="ARBA" id="ARBA00069010"/>
    </source>
</evidence>
<name>A0A396IDR1_MEDTR</name>
<dbReference type="Proteomes" id="UP000265566">
    <property type="component" value="Chromosome 4"/>
</dbReference>
<keyword evidence="11" id="KW-0689">Ribosomal protein</keyword>
<evidence type="ECO:0000256" key="1">
    <source>
        <dbReference type="ARBA" id="ARBA00004123"/>
    </source>
</evidence>
<dbReference type="InterPro" id="IPR019954">
    <property type="entry name" value="Ubiquitin_CS"/>
</dbReference>
<evidence type="ECO:0000256" key="8">
    <source>
        <dbReference type="ARBA" id="ARBA00023242"/>
    </source>
</evidence>
<dbReference type="InterPro" id="IPR029071">
    <property type="entry name" value="Ubiquitin-like_domsf"/>
</dbReference>
<organism evidence="11">
    <name type="scientific">Medicago truncatula</name>
    <name type="common">Barrel medic</name>
    <name type="synonym">Medicago tribuloides</name>
    <dbReference type="NCBI Taxonomy" id="3880"/>
    <lineage>
        <taxon>Eukaryota</taxon>
        <taxon>Viridiplantae</taxon>
        <taxon>Streptophyta</taxon>
        <taxon>Embryophyta</taxon>
        <taxon>Tracheophyta</taxon>
        <taxon>Spermatophyta</taxon>
        <taxon>Magnoliopsida</taxon>
        <taxon>eudicotyledons</taxon>
        <taxon>Gunneridae</taxon>
        <taxon>Pentapetalae</taxon>
        <taxon>rosids</taxon>
        <taxon>fabids</taxon>
        <taxon>Fabales</taxon>
        <taxon>Fabaceae</taxon>
        <taxon>Papilionoideae</taxon>
        <taxon>50 kb inversion clade</taxon>
        <taxon>NPAAA clade</taxon>
        <taxon>Hologalegina</taxon>
        <taxon>IRL clade</taxon>
        <taxon>Trifolieae</taxon>
        <taxon>Medicago</taxon>
    </lineage>
</organism>
<dbReference type="SUPFAM" id="SSF54236">
    <property type="entry name" value="Ubiquitin-like"/>
    <property type="match status" value="8"/>
</dbReference>
<dbReference type="GO" id="GO:0005737">
    <property type="term" value="C:cytoplasm"/>
    <property type="evidence" value="ECO:0007669"/>
    <property type="project" value="UniProtKB-SubCell"/>
</dbReference>
<dbReference type="GO" id="GO:0005840">
    <property type="term" value="C:ribosome"/>
    <property type="evidence" value="ECO:0007669"/>
    <property type="project" value="UniProtKB-KW"/>
</dbReference>
<dbReference type="EMBL" id="PSQE01000004">
    <property type="protein sequence ID" value="RHN62384.1"/>
    <property type="molecule type" value="Genomic_DNA"/>
</dbReference>
<evidence type="ECO:0000256" key="2">
    <source>
        <dbReference type="ARBA" id="ARBA00004496"/>
    </source>
</evidence>
<dbReference type="AlphaFoldDB" id="A0A396IDR1"/>
<evidence type="ECO:0000256" key="4">
    <source>
        <dbReference type="ARBA" id="ARBA00022490"/>
    </source>
</evidence>
<comment type="subcellular location">
    <subcellularLocation>
        <location evidence="2">Cytoplasm</location>
    </subcellularLocation>
    <subcellularLocation>
        <location evidence="1">Nucleus</location>
    </subcellularLocation>
</comment>
<dbReference type="SMART" id="SM00213">
    <property type="entry name" value="UBQ"/>
    <property type="match status" value="8"/>
</dbReference>
<dbReference type="InterPro" id="IPR019956">
    <property type="entry name" value="Ubiquitin_dom"/>
</dbReference>
<evidence type="ECO:0000256" key="5">
    <source>
        <dbReference type="ARBA" id="ARBA00022499"/>
    </source>
</evidence>
<feature type="domain" description="Ubiquitin-like" evidence="10">
    <location>
        <begin position="4"/>
        <end position="79"/>
    </location>
</feature>
<keyword evidence="5" id="KW-1017">Isopeptide bond</keyword>
<dbReference type="InterPro" id="IPR000626">
    <property type="entry name" value="Ubiquitin-like_dom"/>
</dbReference>
<comment type="caution">
    <text evidence="11">The sequence shown here is derived from an EMBL/GenBank/DDBJ whole genome shotgun (WGS) entry which is preliminary data.</text>
</comment>
<dbReference type="PANTHER" id="PTHR10666">
    <property type="entry name" value="UBIQUITIN"/>
    <property type="match status" value="1"/>
</dbReference>
<keyword evidence="8" id="KW-0539">Nucleus</keyword>
<dbReference type="FunFam" id="3.10.20.90:FF:000014">
    <property type="entry name" value="Ubiquitin-60S ribosomal L40 fusion"/>
    <property type="match status" value="1"/>
</dbReference>
<evidence type="ECO:0000256" key="6">
    <source>
        <dbReference type="ARBA" id="ARBA00022737"/>
    </source>
</evidence>
<feature type="domain" description="Ubiquitin-like" evidence="10">
    <location>
        <begin position="80"/>
        <end position="155"/>
    </location>
</feature>
<dbReference type="Gramene" id="rna24953">
    <property type="protein sequence ID" value="RHN62384.1"/>
    <property type="gene ID" value="gene24953"/>
</dbReference>
<dbReference type="CDD" id="cd01803">
    <property type="entry name" value="Ubl_ubiquitin"/>
    <property type="match status" value="7"/>
</dbReference>
<dbReference type="GO" id="GO:0005634">
    <property type="term" value="C:nucleus"/>
    <property type="evidence" value="ECO:0007669"/>
    <property type="project" value="UniProtKB-SubCell"/>
</dbReference>
<sequence>MYPMQIFVKTLTGKTITLEVESSDTIDNVKAKIQDKEGIPPDQQRLIFAGKQLEDRRTLADYNIQKESTLHLVLRLRGGMQIFVKTLTGKTITLEVESSDTIDNVKAKIQDKEGIPPDQQRLIFAGKQLEDGRTLADYNIQKESTLHLVLRLRGGMQIFVKTLTGKTITLEVESSDTIDNVKAKIQDKEGIPPDQQRLIFAGKQLEDGRTLADYNIQKESTLHLVLRLRGGMQIFVKTLTGKTITLEVESSDTIDNVKAKIQDKEGIPPDQQRLIFAGKQLEDGRTLADYNIQKESTLHLVLRLRGGMQIFVKTLTGKTITLEVESSDTIDNRLIFAGKQLEDGRTLADYNIQKESTLHLVLRLRGGMQIFVKTLTGKTITLEVESSDTIDNVKAKIQDKEGIPPDQQRLIFAGKQLEDGRTLADYNIQKESTLHLVLRLRGGMQIFVKTLTGKTITLEVESSDTIDNVKAKIQDKEGIPPDQQRLIFAGKQLEDGRTLADYNIQKESTLHLVLRLRGGMQIFVKTLTGKTITLEVESSDTIDNVKAKIQDKEGIPPDQQRLIFAGKQLEDGRTLADYNIQKESTLHLVLRLRGGF</sequence>
<dbReference type="GO" id="GO:0003729">
    <property type="term" value="F:mRNA binding"/>
    <property type="evidence" value="ECO:0007669"/>
    <property type="project" value="UniProtKB-ARBA"/>
</dbReference>
<dbReference type="PROSITE" id="PS50053">
    <property type="entry name" value="UBIQUITIN_2"/>
    <property type="match status" value="8"/>
</dbReference>
<keyword evidence="4" id="KW-0963">Cytoplasm</keyword>